<dbReference type="Gene3D" id="3.40.50.720">
    <property type="entry name" value="NAD(P)-binding Rossmann-like Domain"/>
    <property type="match status" value="1"/>
</dbReference>
<dbReference type="GO" id="GO:0006353">
    <property type="term" value="P:DNA-templated transcription termination"/>
    <property type="evidence" value="ECO:0007669"/>
    <property type="project" value="UniProtKB-KW"/>
</dbReference>
<dbReference type="GO" id="GO:0016616">
    <property type="term" value="F:oxidoreductase activity, acting on the CH-OH group of donors, NAD or NADP as acceptor"/>
    <property type="evidence" value="ECO:0007669"/>
    <property type="project" value="InterPro"/>
</dbReference>
<comment type="caution">
    <text evidence="12">The sequence shown here is derived from an EMBL/GenBank/DDBJ whole genome shotgun (WGS) entry which is preliminary data.</text>
</comment>
<gene>
    <name evidence="12" type="ORF">GH714_011442</name>
</gene>
<dbReference type="Pfam" id="PF02536">
    <property type="entry name" value="mTERF"/>
    <property type="match status" value="1"/>
</dbReference>
<keyword evidence="7 9" id="KW-1133">Transmembrane helix</keyword>
<feature type="transmembrane region" description="Helical" evidence="9">
    <location>
        <begin position="400"/>
        <end position="416"/>
    </location>
</feature>
<comment type="subcellular location">
    <subcellularLocation>
        <location evidence="1">Endoplasmic reticulum membrane</location>
        <topology evidence="1">Multi-pass membrane protein</topology>
    </subcellularLocation>
</comment>
<dbReference type="SMART" id="SM00733">
    <property type="entry name" value="Mterf"/>
    <property type="match status" value="4"/>
</dbReference>
<evidence type="ECO:0000256" key="8">
    <source>
        <dbReference type="ARBA" id="ARBA00023136"/>
    </source>
</evidence>
<dbReference type="InterPro" id="IPR003690">
    <property type="entry name" value="MTERF"/>
</dbReference>
<evidence type="ECO:0000256" key="9">
    <source>
        <dbReference type="SAM" id="Phobius"/>
    </source>
</evidence>
<dbReference type="Proteomes" id="UP000467840">
    <property type="component" value="Chromosome 4"/>
</dbReference>
<name>A0A6A6LFS4_HEVBR</name>
<feature type="domain" description="3-beta hydroxysteroid dehydrogenase/isomerase" evidence="10">
    <location>
        <begin position="16"/>
        <end position="289"/>
    </location>
</feature>
<evidence type="ECO:0000256" key="3">
    <source>
        <dbReference type="ARBA" id="ARBA00022472"/>
    </source>
</evidence>
<dbReference type="GO" id="GO:0006694">
    <property type="term" value="P:steroid biosynthetic process"/>
    <property type="evidence" value="ECO:0007669"/>
    <property type="project" value="InterPro"/>
</dbReference>
<dbReference type="AlphaFoldDB" id="A0A6A6LFS4"/>
<dbReference type="PANTHER" id="PTHR13068:SF185">
    <property type="match status" value="1"/>
</dbReference>
<evidence type="ECO:0000256" key="2">
    <source>
        <dbReference type="ARBA" id="ARBA00007692"/>
    </source>
</evidence>
<dbReference type="Pfam" id="PF02453">
    <property type="entry name" value="Reticulon"/>
    <property type="match status" value="1"/>
</dbReference>
<evidence type="ECO:0000313" key="12">
    <source>
        <dbReference type="EMBL" id="KAF2300291.1"/>
    </source>
</evidence>
<accession>A0A6A6LFS4</accession>
<dbReference type="InterPro" id="IPR038538">
    <property type="entry name" value="MTERF_sf"/>
</dbReference>
<evidence type="ECO:0000259" key="10">
    <source>
        <dbReference type="Pfam" id="PF01073"/>
    </source>
</evidence>
<dbReference type="PANTHER" id="PTHR13068">
    <property type="entry name" value="CGI-12 PROTEIN-RELATED"/>
    <property type="match status" value="1"/>
</dbReference>
<proteinExistence type="inferred from homology"/>
<evidence type="ECO:0000256" key="5">
    <source>
        <dbReference type="ARBA" id="ARBA00022824"/>
    </source>
</evidence>
<organism evidence="12 13">
    <name type="scientific">Hevea brasiliensis</name>
    <name type="common">Para rubber tree</name>
    <name type="synonym">Siphonia brasiliensis</name>
    <dbReference type="NCBI Taxonomy" id="3981"/>
    <lineage>
        <taxon>Eukaryota</taxon>
        <taxon>Viridiplantae</taxon>
        <taxon>Streptophyta</taxon>
        <taxon>Embryophyta</taxon>
        <taxon>Tracheophyta</taxon>
        <taxon>Spermatophyta</taxon>
        <taxon>Magnoliopsida</taxon>
        <taxon>eudicotyledons</taxon>
        <taxon>Gunneridae</taxon>
        <taxon>Pentapetalae</taxon>
        <taxon>rosids</taxon>
        <taxon>fabids</taxon>
        <taxon>Malpighiales</taxon>
        <taxon>Euphorbiaceae</taxon>
        <taxon>Crotonoideae</taxon>
        <taxon>Micrandreae</taxon>
        <taxon>Hevea</taxon>
    </lineage>
</organism>
<feature type="transmembrane region" description="Helical" evidence="9">
    <location>
        <begin position="428"/>
        <end position="446"/>
    </location>
</feature>
<dbReference type="Gene3D" id="1.25.70.10">
    <property type="entry name" value="Transcription termination factor 3, mitochondrial"/>
    <property type="match status" value="1"/>
</dbReference>
<reference evidence="12 13" key="1">
    <citation type="journal article" date="2020" name="Mol. Plant">
        <title>The Chromosome-Based Rubber Tree Genome Provides New Insights into Spurge Genome Evolution and Rubber Biosynthesis.</title>
        <authorList>
            <person name="Liu J."/>
            <person name="Shi C."/>
            <person name="Shi C.C."/>
            <person name="Li W."/>
            <person name="Zhang Q.J."/>
            <person name="Zhang Y."/>
            <person name="Li K."/>
            <person name="Lu H.F."/>
            <person name="Shi C."/>
            <person name="Zhu S.T."/>
            <person name="Xiao Z.Y."/>
            <person name="Nan H."/>
            <person name="Yue Y."/>
            <person name="Zhu X.G."/>
            <person name="Wu Y."/>
            <person name="Hong X.N."/>
            <person name="Fan G.Y."/>
            <person name="Tong Y."/>
            <person name="Zhang D."/>
            <person name="Mao C.L."/>
            <person name="Liu Y.L."/>
            <person name="Hao S.J."/>
            <person name="Liu W.Q."/>
            <person name="Lv M.Q."/>
            <person name="Zhang H.B."/>
            <person name="Liu Y."/>
            <person name="Hu-Tang G.R."/>
            <person name="Wang J.P."/>
            <person name="Wang J.H."/>
            <person name="Sun Y.H."/>
            <person name="Ni S.B."/>
            <person name="Chen W.B."/>
            <person name="Zhang X.C."/>
            <person name="Jiao Y.N."/>
            <person name="Eichler E.E."/>
            <person name="Li G.H."/>
            <person name="Liu X."/>
            <person name="Gao L.Z."/>
        </authorList>
    </citation>
    <scope>NUCLEOTIDE SEQUENCE [LARGE SCALE GENOMIC DNA]</scope>
    <source>
        <strain evidence="13">cv. GT1</strain>
        <tissue evidence="12">Leaf</tissue>
    </source>
</reference>
<dbReference type="EMBL" id="JAAGAX010000010">
    <property type="protein sequence ID" value="KAF2300291.1"/>
    <property type="molecule type" value="Genomic_DNA"/>
</dbReference>
<dbReference type="Pfam" id="PF01073">
    <property type="entry name" value="3Beta_HSD"/>
    <property type="match status" value="1"/>
</dbReference>
<evidence type="ECO:0008006" key="14">
    <source>
        <dbReference type="Google" id="ProtNLM"/>
    </source>
</evidence>
<keyword evidence="13" id="KW-1185">Reference proteome</keyword>
<keyword evidence="5" id="KW-0256">Endoplasmic reticulum</keyword>
<evidence type="ECO:0000256" key="6">
    <source>
        <dbReference type="ARBA" id="ARBA00022946"/>
    </source>
</evidence>
<evidence type="ECO:0000256" key="4">
    <source>
        <dbReference type="ARBA" id="ARBA00022692"/>
    </source>
</evidence>
<dbReference type="SUPFAM" id="SSF51735">
    <property type="entry name" value="NAD(P)-binding Rossmann-fold domains"/>
    <property type="match status" value="1"/>
</dbReference>
<keyword evidence="8 9" id="KW-0472">Membrane</keyword>
<dbReference type="FunFam" id="1.25.70.10:FF:000001">
    <property type="entry name" value="Mitochondrial transcription termination factor-like"/>
    <property type="match status" value="1"/>
</dbReference>
<comment type="similarity">
    <text evidence="2">Belongs to the mTERF family.</text>
</comment>
<sequence>MAIEVPFGDLNPKTCAVLGGRGFLGRSLVFTLLKLGNWIVRVSDSPHSLQLHLTDSSDSFLNDAISSGRASCHRLDVLDVSSIVKAIEGASVVFYMEATDLWNHDFYYCYKIIVQGAKNVINACRECKVRKLIYNSSADVIFDGSHDICNGDESLPCHWRFEDMLSDLKAHAEAVILFANNIDGLLTCALRPSNVFGPGDTQLVPFLMKLAKSGFAKFIIGSGENMSDFTYAENVIHAHICAEEALDSQMISVAGKAFFITNLEPMKFWEFVSLMLEGLGYQRPLIKFPASMMWYVLLFVKWTHEKLGFKKYNHSLSAYYFRLASHTRTFNCNAAQKYIGYSPVVSLDDGIALTIDAFSHLVKDPSFIRCTNFEEQSKVDKLLGSGKVADILLWRDEKRTFTYFLCFAMLFYWFLLSERTFTSSVAKLLLIITTILYGYGILPLEISGFTIQRISLSWFEISETVVKDSVTFIAYLWNRWVNKNVRLLAQGEDWNKFFKDAHIVIVFVRFVCAKMHERGHVLSLFSEVDSVAINDSGGRNGRNRFRIEVRSRGSARKALACLFLVPVNMAGGERLPMKNPELLNRSIKQNLIPQYHILKSILASDEKVIKCLKRLLKSSIVQSQNDFFANLSLLRDLGIPQSSISLLVTYNPFIVCLKAFNFAEGVKKVIKTGFDPSKSAFVRALQVLLGMTQKTWEHKIEVFRRWGLSEDEISSIFRKNPLCMALSEKNIMCSMNFLVGKIGWQPAAVARVPVVLCYGLETWIMPRCSVIRVLLLKGLIKADVPLSTALNSSKKNFLKRFVIKYQDQVPQLLDIFQGKMELKELGFGFDDKSVILD</sequence>
<keyword evidence="3" id="KW-0805">Transcription regulation</keyword>
<keyword evidence="3" id="KW-0804">Transcription</keyword>
<protein>
    <recommendedName>
        <fullName evidence="14">Reticulon-like protein</fullName>
    </recommendedName>
</protein>
<evidence type="ECO:0000256" key="7">
    <source>
        <dbReference type="ARBA" id="ARBA00022989"/>
    </source>
</evidence>
<keyword evidence="4 9" id="KW-0812">Transmembrane</keyword>
<feature type="domain" description="Reticulon" evidence="11">
    <location>
        <begin position="388"/>
        <end position="504"/>
    </location>
</feature>
<keyword evidence="3" id="KW-0806">Transcription termination</keyword>
<dbReference type="InterPro" id="IPR003388">
    <property type="entry name" value="Reticulon"/>
</dbReference>
<dbReference type="InterPro" id="IPR036291">
    <property type="entry name" value="NAD(P)-bd_dom_sf"/>
</dbReference>
<dbReference type="GO" id="GO:0003676">
    <property type="term" value="F:nucleic acid binding"/>
    <property type="evidence" value="ECO:0007669"/>
    <property type="project" value="InterPro"/>
</dbReference>
<evidence type="ECO:0000313" key="13">
    <source>
        <dbReference type="Proteomes" id="UP000467840"/>
    </source>
</evidence>
<dbReference type="GO" id="GO:0005789">
    <property type="term" value="C:endoplasmic reticulum membrane"/>
    <property type="evidence" value="ECO:0007669"/>
    <property type="project" value="UniProtKB-SubCell"/>
</dbReference>
<keyword evidence="6" id="KW-0809">Transit peptide</keyword>
<evidence type="ECO:0000256" key="1">
    <source>
        <dbReference type="ARBA" id="ARBA00004477"/>
    </source>
</evidence>
<evidence type="ECO:0000259" key="11">
    <source>
        <dbReference type="Pfam" id="PF02453"/>
    </source>
</evidence>
<dbReference type="InterPro" id="IPR002225">
    <property type="entry name" value="3Beta_OHSteriod_DH/Estase"/>
</dbReference>